<evidence type="ECO:0000259" key="2">
    <source>
        <dbReference type="PROSITE" id="PS51898"/>
    </source>
</evidence>
<dbReference type="SUPFAM" id="SSF56349">
    <property type="entry name" value="DNA breaking-rejoining enzymes"/>
    <property type="match status" value="1"/>
</dbReference>
<dbReference type="InterPro" id="IPR002104">
    <property type="entry name" value="Integrase_catalytic"/>
</dbReference>
<keyword evidence="1" id="KW-0233">DNA recombination</keyword>
<dbReference type="GO" id="GO:0015074">
    <property type="term" value="P:DNA integration"/>
    <property type="evidence" value="ECO:0007669"/>
    <property type="project" value="InterPro"/>
</dbReference>
<dbReference type="PROSITE" id="PS51898">
    <property type="entry name" value="TYR_RECOMBINASE"/>
    <property type="match status" value="1"/>
</dbReference>
<protein>
    <recommendedName>
        <fullName evidence="2">Tyr recombinase domain-containing protein</fullName>
    </recommendedName>
</protein>
<dbReference type="EMBL" id="BMCT01000010">
    <property type="protein sequence ID" value="GGF85561.1"/>
    <property type="molecule type" value="Genomic_DNA"/>
</dbReference>
<dbReference type="Proteomes" id="UP000606044">
    <property type="component" value="Unassembled WGS sequence"/>
</dbReference>
<evidence type="ECO:0000313" key="3">
    <source>
        <dbReference type="EMBL" id="GGF85561.1"/>
    </source>
</evidence>
<gene>
    <name evidence="3" type="ORF">GCM10007301_51820</name>
</gene>
<organism evidence="3 4">
    <name type="scientific">Azorhizobium oxalatiphilum</name>
    <dbReference type="NCBI Taxonomy" id="980631"/>
    <lineage>
        <taxon>Bacteria</taxon>
        <taxon>Pseudomonadati</taxon>
        <taxon>Pseudomonadota</taxon>
        <taxon>Alphaproteobacteria</taxon>
        <taxon>Hyphomicrobiales</taxon>
        <taxon>Xanthobacteraceae</taxon>
        <taxon>Azorhizobium</taxon>
    </lineage>
</organism>
<dbReference type="GO" id="GO:0006310">
    <property type="term" value="P:DNA recombination"/>
    <property type="evidence" value="ECO:0007669"/>
    <property type="project" value="UniProtKB-KW"/>
</dbReference>
<dbReference type="InterPro" id="IPR013762">
    <property type="entry name" value="Integrase-like_cat_sf"/>
</dbReference>
<sequence>MNAVGIFYDYLVQRADHLAQHALSSSLPMHTIALQEFVNHLIFGTITDWPAGSTDPTGLFWAPAGSGVVSSIVSSLNDVIIETEKYGFAPQHPPQWGPWTARKGSEPTGIDAVRLASAARKASENNSLSYYLPRKAEIISPSARLITPTASIRLTEETKSFPAPVVRTFLEEGFQTRRAENHAASLAAILMFGGGMRVSEPLHIWVEDISVGQGRVKVLVRHPQTFEIRKGRHLISRDEYLRRHSSDLRARNKISGPLHAGWKGMLMNKKHECLLHWLPVFGLEELFLERLTIYLSEIRPALMERRLSRGMSDHPFLLVSAGDSHTETDSSAGDPYSLKSLRKAWQEAVWRLSARYPDLNLIHDKDAGTTAHGARHFYGKTLKALRAPREVIRVCMRHKSPHSQDVYTEPSWSEVHALIDGPIRRTALRNPDLIPTIA</sequence>
<keyword evidence="4" id="KW-1185">Reference proteome</keyword>
<dbReference type="GO" id="GO:0003677">
    <property type="term" value="F:DNA binding"/>
    <property type="evidence" value="ECO:0007669"/>
    <property type="project" value="InterPro"/>
</dbReference>
<name>A0A917CFY8_9HYPH</name>
<reference evidence="3" key="1">
    <citation type="journal article" date="2014" name="Int. J. Syst. Evol. Microbiol.">
        <title>Complete genome sequence of Corynebacterium casei LMG S-19264T (=DSM 44701T), isolated from a smear-ripened cheese.</title>
        <authorList>
            <consortium name="US DOE Joint Genome Institute (JGI-PGF)"/>
            <person name="Walter F."/>
            <person name="Albersmeier A."/>
            <person name="Kalinowski J."/>
            <person name="Ruckert C."/>
        </authorList>
    </citation>
    <scope>NUCLEOTIDE SEQUENCE</scope>
    <source>
        <strain evidence="3">CCM 7897</strain>
    </source>
</reference>
<proteinExistence type="predicted"/>
<dbReference type="InterPro" id="IPR011010">
    <property type="entry name" value="DNA_brk_join_enz"/>
</dbReference>
<evidence type="ECO:0000313" key="4">
    <source>
        <dbReference type="Proteomes" id="UP000606044"/>
    </source>
</evidence>
<dbReference type="AlphaFoldDB" id="A0A917CFY8"/>
<reference evidence="3" key="2">
    <citation type="submission" date="2020-09" db="EMBL/GenBank/DDBJ databases">
        <authorList>
            <person name="Sun Q."/>
            <person name="Sedlacek I."/>
        </authorList>
    </citation>
    <scope>NUCLEOTIDE SEQUENCE</scope>
    <source>
        <strain evidence="3">CCM 7897</strain>
    </source>
</reference>
<comment type="caution">
    <text evidence="3">The sequence shown here is derived from an EMBL/GenBank/DDBJ whole genome shotgun (WGS) entry which is preliminary data.</text>
</comment>
<evidence type="ECO:0000256" key="1">
    <source>
        <dbReference type="ARBA" id="ARBA00023172"/>
    </source>
</evidence>
<dbReference type="Gene3D" id="1.10.443.10">
    <property type="entry name" value="Intergrase catalytic core"/>
    <property type="match status" value="1"/>
</dbReference>
<accession>A0A917CFY8</accession>
<feature type="domain" description="Tyr recombinase" evidence="2">
    <location>
        <begin position="156"/>
        <end position="420"/>
    </location>
</feature>